<dbReference type="STRING" id="119224.AKK44_00125"/>
<dbReference type="AlphaFoldDB" id="A0A0P6S5G0"/>
<dbReference type="Pfam" id="PF02493">
    <property type="entry name" value="MORN"/>
    <property type="match status" value="3"/>
</dbReference>
<name>A0A0P6S5G0_9STRE</name>
<proteinExistence type="predicted"/>
<feature type="transmembrane region" description="Helical" evidence="2">
    <location>
        <begin position="20"/>
        <end position="38"/>
    </location>
</feature>
<dbReference type="EMBL" id="LHQM01000001">
    <property type="protein sequence ID" value="KPJ23317.1"/>
    <property type="molecule type" value="Genomic_DNA"/>
</dbReference>
<evidence type="ECO:0000256" key="1">
    <source>
        <dbReference type="ARBA" id="ARBA00022737"/>
    </source>
</evidence>
<reference evidence="3 4" key="1">
    <citation type="submission" date="2015-08" db="EMBL/GenBank/DDBJ databases">
        <title>Genome sequence of Streptococcus phocae subsp. phocae ATCC 51973T isolated from liver specimen obtained from seal.</title>
        <authorList>
            <person name="Avendano-Herrera R."/>
        </authorList>
    </citation>
    <scope>NUCLEOTIDE SEQUENCE [LARGE SCALE GENOMIC DNA]</scope>
    <source>
        <strain evidence="3 4">ATCC 51973</strain>
    </source>
</reference>
<accession>A0A0P6S5G0</accession>
<evidence type="ECO:0008006" key="5">
    <source>
        <dbReference type="Google" id="ProtNLM"/>
    </source>
</evidence>
<dbReference type="SUPFAM" id="SSF82185">
    <property type="entry name" value="Histone H3 K4-specific methyltransferase SET7/9 N-terminal domain"/>
    <property type="match status" value="1"/>
</dbReference>
<dbReference type="PATRIC" id="fig|119224.3.peg.24"/>
<dbReference type="PIRSF" id="PIRSF034300">
    <property type="entry name" value="UCP034300"/>
    <property type="match status" value="1"/>
</dbReference>
<keyword evidence="2" id="KW-1133">Transmembrane helix</keyword>
<dbReference type="Proteomes" id="UP000049578">
    <property type="component" value="Unassembled WGS sequence"/>
</dbReference>
<keyword evidence="4" id="KW-1185">Reference proteome</keyword>
<gene>
    <name evidence="3" type="ORF">AKK44_00125</name>
</gene>
<keyword evidence="2" id="KW-0812">Transmembrane</keyword>
<dbReference type="InterPro" id="IPR014590">
    <property type="entry name" value="UCP034300_MORN_rpt-cont"/>
</dbReference>
<comment type="caution">
    <text evidence="3">The sequence shown here is derived from an EMBL/GenBank/DDBJ whole genome shotgun (WGS) entry which is preliminary data.</text>
</comment>
<dbReference type="PANTHER" id="PTHR43215">
    <property type="entry name" value="RADIAL SPOKE HEAD 1 HOMOLOG"/>
    <property type="match status" value="1"/>
</dbReference>
<keyword evidence="2" id="KW-0472">Membrane</keyword>
<dbReference type="InterPro" id="IPR003409">
    <property type="entry name" value="MORN"/>
</dbReference>
<dbReference type="Gene3D" id="2.20.110.10">
    <property type="entry name" value="Histone H3 K4-specific methyltransferase SET7/9 N-terminal domain"/>
    <property type="match status" value="2"/>
</dbReference>
<evidence type="ECO:0000313" key="4">
    <source>
        <dbReference type="Proteomes" id="UP000049578"/>
    </source>
</evidence>
<sequence length="133" mass="14668">MTKLNDVIRTLNITRAKIEIFSAIVILVCGFSVVTLMLSSKTSLTYDHGQIKYTGYVHNHKMNGKGKLVFSNGDTYVGDFKNGVFEGKGTFTSSMGWSYSGDFKNGQVDGQGTLKAKNSKVYKGTFKQGIFQK</sequence>
<dbReference type="RefSeq" id="WP_054278014.1">
    <property type="nucleotide sequence ID" value="NZ_LHQM01000001.1"/>
</dbReference>
<keyword evidence="1" id="KW-0677">Repeat</keyword>
<dbReference type="PANTHER" id="PTHR43215:SF14">
    <property type="entry name" value="RADIAL SPOKE HEAD 1 HOMOLOG"/>
    <property type="match status" value="1"/>
</dbReference>
<evidence type="ECO:0000256" key="2">
    <source>
        <dbReference type="SAM" id="Phobius"/>
    </source>
</evidence>
<protein>
    <recommendedName>
        <fullName evidence="5">MORN motif family protein</fullName>
    </recommendedName>
</protein>
<organism evidence="3 4">
    <name type="scientific">Streptococcus phocae</name>
    <dbReference type="NCBI Taxonomy" id="119224"/>
    <lineage>
        <taxon>Bacteria</taxon>
        <taxon>Bacillati</taxon>
        <taxon>Bacillota</taxon>
        <taxon>Bacilli</taxon>
        <taxon>Lactobacillales</taxon>
        <taxon>Streptococcaceae</taxon>
        <taxon>Streptococcus</taxon>
    </lineage>
</organism>
<evidence type="ECO:0000313" key="3">
    <source>
        <dbReference type="EMBL" id="KPJ23317.1"/>
    </source>
</evidence>
<dbReference type="GO" id="GO:0005829">
    <property type="term" value="C:cytosol"/>
    <property type="evidence" value="ECO:0007669"/>
    <property type="project" value="TreeGrafter"/>
</dbReference>
<dbReference type="SMART" id="SM00698">
    <property type="entry name" value="MORN"/>
    <property type="match status" value="3"/>
</dbReference>